<dbReference type="Proteomes" id="UP000236248">
    <property type="component" value="Chromosome NCAV"/>
</dbReference>
<evidence type="ECO:0000256" key="2">
    <source>
        <dbReference type="ARBA" id="ARBA00022517"/>
    </source>
</evidence>
<keyword evidence="5 9" id="KW-0808">Transferase</keyword>
<reference evidence="11" key="1">
    <citation type="submission" date="2018-01" db="EMBL/GenBank/DDBJ databases">
        <authorList>
            <person name="Kerou L M."/>
        </authorList>
    </citation>
    <scope>NUCLEOTIDE SEQUENCE [LARGE SCALE GENOMIC DNA]</scope>
    <source>
        <strain evidence="11">SCU2</strain>
    </source>
</reference>
<evidence type="ECO:0000313" key="11">
    <source>
        <dbReference type="Proteomes" id="UP000236248"/>
    </source>
</evidence>
<dbReference type="GO" id="GO:0070037">
    <property type="term" value="F:rRNA (pseudouridine) methyltransferase activity"/>
    <property type="evidence" value="ECO:0007669"/>
    <property type="project" value="UniProtKB-UniRule"/>
</dbReference>
<keyword evidence="11" id="KW-1185">Reference proteome</keyword>
<feature type="binding site" evidence="9">
    <location>
        <position position="188"/>
    </location>
    <ligand>
        <name>S-adenosyl-L-methionine</name>
        <dbReference type="ChEBI" id="CHEBI:59789"/>
    </ligand>
</feature>
<dbReference type="PANTHER" id="PTHR12636">
    <property type="entry name" value="NEP1/MRA1"/>
    <property type="match status" value="1"/>
</dbReference>
<gene>
    <name evidence="10" type="primary">nep</name>
    <name evidence="9" type="synonym">nep1</name>
    <name evidence="10" type="ORF">NCAV_1676</name>
</gene>
<evidence type="ECO:0000313" key="10">
    <source>
        <dbReference type="EMBL" id="SPC34839.1"/>
    </source>
</evidence>
<keyword evidence="3 9" id="KW-0698">rRNA processing</keyword>
<dbReference type="PANTHER" id="PTHR12636:SF5">
    <property type="entry name" value="RIBOSOMAL RNA SMALL SUBUNIT METHYLTRANSFERASE NEP1"/>
    <property type="match status" value="1"/>
</dbReference>
<dbReference type="RefSeq" id="WP_197706618.1">
    <property type="nucleotide sequence ID" value="NZ_LT981265.1"/>
</dbReference>
<organism evidence="10 11">
    <name type="scientific">Candidatus Nitrosocaldus cavascurensis</name>
    <dbReference type="NCBI Taxonomy" id="2058097"/>
    <lineage>
        <taxon>Archaea</taxon>
        <taxon>Nitrososphaerota</taxon>
        <taxon>Nitrososphaeria</taxon>
        <taxon>Candidatus Nitrosocaldales</taxon>
        <taxon>Candidatus Nitrosocaldaceae</taxon>
        <taxon>Candidatus Nitrosocaldus</taxon>
    </lineage>
</organism>
<keyword evidence="6 9" id="KW-0949">S-adenosyl-L-methionine</keyword>
<evidence type="ECO:0000256" key="1">
    <source>
        <dbReference type="ARBA" id="ARBA00008115"/>
    </source>
</evidence>
<evidence type="ECO:0000256" key="4">
    <source>
        <dbReference type="ARBA" id="ARBA00022603"/>
    </source>
</evidence>
<evidence type="ECO:0000256" key="6">
    <source>
        <dbReference type="ARBA" id="ARBA00022691"/>
    </source>
</evidence>
<dbReference type="GeneID" id="41595665"/>
<evidence type="ECO:0000256" key="7">
    <source>
        <dbReference type="ARBA" id="ARBA00022730"/>
    </source>
</evidence>
<comment type="catalytic activity">
    <reaction evidence="9">
        <text>a pseudouridine in rRNA + S-adenosyl-L-methionine = an N(1)-methylpseudouridine in rRNA + S-adenosyl-L-homocysteine + H(+)</text>
        <dbReference type="Rhea" id="RHEA:46696"/>
        <dbReference type="Rhea" id="RHEA-COMP:11634"/>
        <dbReference type="Rhea" id="RHEA-COMP:13933"/>
        <dbReference type="ChEBI" id="CHEBI:15378"/>
        <dbReference type="ChEBI" id="CHEBI:57856"/>
        <dbReference type="ChEBI" id="CHEBI:59789"/>
        <dbReference type="ChEBI" id="CHEBI:65314"/>
        <dbReference type="ChEBI" id="CHEBI:74890"/>
    </reaction>
</comment>
<comment type="subunit">
    <text evidence="9">Homodimer.</text>
</comment>
<sequence length="229" mass="25714">MMITLIIAEASLELVPEEIAWHSAVRKHARRVGKEPKGILLDRSYHHAAMLNLKDAYRRGRPDIVHFSLLEATSIPLYHKGMLSVYVHTLADKVISVGKKDVRLPKNYNRFVGLMEDLFSKGRIESSDDRHLLLEVEDMGFNMLLDRIEPSVVIGLSRLGEMRSAEYVASVVKDLEGACIVVGGFPKGTFSTSIRNRFEHTISISKYGLEAHVVVARVLYEVEKALGIC</sequence>
<feature type="site" description="Stabilizes Arg-xx" evidence="9">
    <location>
        <position position="63"/>
    </location>
</feature>
<name>A0A2K5AT89_9ARCH</name>
<keyword evidence="7 9" id="KW-0699">rRNA-binding</keyword>
<dbReference type="SUPFAM" id="SSF75217">
    <property type="entry name" value="alpha/beta knot"/>
    <property type="match status" value="1"/>
</dbReference>
<dbReference type="CDD" id="cd18088">
    <property type="entry name" value="Nep1-like"/>
    <property type="match status" value="1"/>
</dbReference>
<keyword evidence="2 9" id="KW-0690">Ribosome biogenesis</keyword>
<dbReference type="InterPro" id="IPR005304">
    <property type="entry name" value="Rbsml_bgen_MeTrfase_EMG1/NEP1"/>
</dbReference>
<comment type="similarity">
    <text evidence="1 9">Belongs to the class IV-like SAM-binding methyltransferase superfamily. RNA methyltransferase NEP1 family.</text>
</comment>
<feature type="binding site" evidence="9">
    <location>
        <begin position="204"/>
        <end position="209"/>
    </location>
    <ligand>
        <name>S-adenosyl-L-methionine</name>
        <dbReference type="ChEBI" id="CHEBI:59789"/>
    </ligand>
</feature>
<dbReference type="Gene3D" id="3.40.1280.10">
    <property type="match status" value="1"/>
</dbReference>
<evidence type="ECO:0000256" key="8">
    <source>
        <dbReference type="ARBA" id="ARBA00022884"/>
    </source>
</evidence>
<dbReference type="KEGG" id="ncv:NCAV_1676"/>
<feature type="site" description="Interaction with substrate rRNA" evidence="9">
    <location>
        <position position="61"/>
    </location>
</feature>
<comment type="function">
    <text evidence="9">Methyltransferase involved in ribosomal biogenesis. Specifically catalyzes the N1-methylation of the pseudouridine corresponding to position 914 in M.jannaschii 16S rRNA.</text>
</comment>
<feature type="binding site" evidence="9">
    <location>
        <position position="183"/>
    </location>
    <ligand>
        <name>S-adenosyl-L-methionine</name>
        <dbReference type="ChEBI" id="CHEBI:59789"/>
    </ligand>
</feature>
<dbReference type="GO" id="GO:0019843">
    <property type="term" value="F:rRNA binding"/>
    <property type="evidence" value="ECO:0007669"/>
    <property type="project" value="UniProtKB-UniRule"/>
</dbReference>
<dbReference type="EMBL" id="LT981265">
    <property type="protein sequence ID" value="SPC34839.1"/>
    <property type="molecule type" value="Genomic_DNA"/>
</dbReference>
<evidence type="ECO:0000256" key="3">
    <source>
        <dbReference type="ARBA" id="ARBA00022552"/>
    </source>
</evidence>
<feature type="site" description="Interaction with substrate rRNA" evidence="9">
    <location>
        <position position="110"/>
    </location>
</feature>
<dbReference type="EC" id="2.1.1.-" evidence="9"/>
<keyword evidence="4 9" id="KW-0489">Methyltransferase</keyword>
<dbReference type="AlphaFoldDB" id="A0A2K5AT89"/>
<proteinExistence type="inferred from homology"/>
<dbReference type="HAMAP" id="MF_00554">
    <property type="entry name" value="NEP1"/>
    <property type="match status" value="1"/>
</dbReference>
<feature type="site" description="Interaction with substrate rRNA" evidence="9">
    <location>
        <position position="106"/>
    </location>
</feature>
<dbReference type="InterPro" id="IPR029028">
    <property type="entry name" value="Alpha/beta_knot_MTases"/>
</dbReference>
<dbReference type="Pfam" id="PF03587">
    <property type="entry name" value="EMG1"/>
    <property type="match status" value="1"/>
</dbReference>
<keyword evidence="8 9" id="KW-0694">RNA-binding</keyword>
<evidence type="ECO:0000256" key="5">
    <source>
        <dbReference type="ARBA" id="ARBA00022679"/>
    </source>
</evidence>
<feature type="site" description="Interaction with substrate rRNA" evidence="9">
    <location>
        <position position="103"/>
    </location>
</feature>
<accession>A0A2K5AT89</accession>
<dbReference type="InterPro" id="IPR023503">
    <property type="entry name" value="Ribosome_NEP1_arc"/>
</dbReference>
<protein>
    <recommendedName>
        <fullName evidence="9">Ribosomal RNA small subunit methyltransferase Nep1</fullName>
        <ecNumber evidence="9">2.1.1.-</ecNumber>
    </recommendedName>
    <alternativeName>
        <fullName evidence="9">16S rRNA (pseudouridine-N1-)-methyltransferase Nep1</fullName>
    </alternativeName>
</protein>
<dbReference type="InterPro" id="IPR029026">
    <property type="entry name" value="tRNA_m1G_MTases_N"/>
</dbReference>
<dbReference type="GO" id="GO:0070475">
    <property type="term" value="P:rRNA base methylation"/>
    <property type="evidence" value="ECO:0007669"/>
    <property type="project" value="InterPro"/>
</dbReference>
<evidence type="ECO:0000256" key="9">
    <source>
        <dbReference type="HAMAP-Rule" id="MF_00554"/>
    </source>
</evidence>